<accession>A0A1I2B4F0</accession>
<reference evidence="2" key="1">
    <citation type="submission" date="2016-10" db="EMBL/GenBank/DDBJ databases">
        <authorList>
            <person name="Varghese N."/>
            <person name="Submissions S."/>
        </authorList>
    </citation>
    <scope>NUCLEOTIDE SEQUENCE [LARGE SCALE GENOMIC DNA]</scope>
    <source>
        <strain evidence="2">DSM 46838</strain>
    </source>
</reference>
<proteinExistence type="predicted"/>
<dbReference type="RefSeq" id="WP_092195961.1">
    <property type="nucleotide sequence ID" value="NZ_FOND01000004.1"/>
</dbReference>
<organism evidence="1 2">
    <name type="scientific">Blastococcus tunisiensis</name>
    <dbReference type="NCBI Taxonomy" id="1798228"/>
    <lineage>
        <taxon>Bacteria</taxon>
        <taxon>Bacillati</taxon>
        <taxon>Actinomycetota</taxon>
        <taxon>Actinomycetes</taxon>
        <taxon>Geodermatophilales</taxon>
        <taxon>Geodermatophilaceae</taxon>
        <taxon>Blastococcus</taxon>
    </lineage>
</organism>
<dbReference type="EMBL" id="FOND01000004">
    <property type="protein sequence ID" value="SFE51044.1"/>
    <property type="molecule type" value="Genomic_DNA"/>
</dbReference>
<protein>
    <submittedName>
        <fullName evidence="1">Uncharacterized protein</fullName>
    </submittedName>
</protein>
<keyword evidence="2" id="KW-1185">Reference proteome</keyword>
<evidence type="ECO:0000313" key="2">
    <source>
        <dbReference type="Proteomes" id="UP000198589"/>
    </source>
</evidence>
<dbReference type="Proteomes" id="UP000198589">
    <property type="component" value="Unassembled WGS sequence"/>
</dbReference>
<dbReference type="AlphaFoldDB" id="A0A1I2B4F0"/>
<evidence type="ECO:0000313" key="1">
    <source>
        <dbReference type="EMBL" id="SFE51044.1"/>
    </source>
</evidence>
<sequence>MLDELSRTFDVVLTGDLEDVVRSGVGPAWDEVAAIDAGEPHAGPPRDCRWGAGVRLRGARLVDTPADAG</sequence>
<name>A0A1I2B4F0_9ACTN</name>
<gene>
    <name evidence="1" type="ORF">SAMN05216574_10451</name>
</gene>